<dbReference type="PANTHER" id="PTHR45224">
    <property type="entry name" value="OS01G0527900 PROTEIN-RELATED"/>
    <property type="match status" value="1"/>
</dbReference>
<gene>
    <name evidence="2" type="ORF">Tci_371822</name>
</gene>
<evidence type="ECO:0000313" key="2">
    <source>
        <dbReference type="EMBL" id="GEX99847.1"/>
    </source>
</evidence>
<dbReference type="PROSITE" id="PS50090">
    <property type="entry name" value="MYB_LIKE"/>
    <property type="match status" value="1"/>
</dbReference>
<name>A0A699HD87_TANCI</name>
<accession>A0A699HD87</accession>
<proteinExistence type="predicted"/>
<dbReference type="EMBL" id="BKCJ010144470">
    <property type="protein sequence ID" value="GEX99847.1"/>
    <property type="molecule type" value="Genomic_DNA"/>
</dbReference>
<reference evidence="2" key="1">
    <citation type="journal article" date="2019" name="Sci. Rep.">
        <title>Draft genome of Tanacetum cinerariifolium, the natural source of mosquito coil.</title>
        <authorList>
            <person name="Yamashiro T."/>
            <person name="Shiraishi A."/>
            <person name="Satake H."/>
            <person name="Nakayama K."/>
        </authorList>
    </citation>
    <scope>NUCLEOTIDE SEQUENCE</scope>
</reference>
<protein>
    <recommendedName>
        <fullName evidence="1">Myb-like domain-containing protein</fullName>
    </recommendedName>
</protein>
<dbReference type="AlphaFoldDB" id="A0A699HD87"/>
<feature type="domain" description="Myb-like" evidence="1">
    <location>
        <begin position="49"/>
        <end position="109"/>
    </location>
</feature>
<organism evidence="2">
    <name type="scientific">Tanacetum cinerariifolium</name>
    <name type="common">Dalmatian daisy</name>
    <name type="synonym">Chrysanthemum cinerariifolium</name>
    <dbReference type="NCBI Taxonomy" id="118510"/>
    <lineage>
        <taxon>Eukaryota</taxon>
        <taxon>Viridiplantae</taxon>
        <taxon>Streptophyta</taxon>
        <taxon>Embryophyta</taxon>
        <taxon>Tracheophyta</taxon>
        <taxon>Spermatophyta</taxon>
        <taxon>Magnoliopsida</taxon>
        <taxon>eudicotyledons</taxon>
        <taxon>Gunneridae</taxon>
        <taxon>Pentapetalae</taxon>
        <taxon>asterids</taxon>
        <taxon>campanulids</taxon>
        <taxon>Asterales</taxon>
        <taxon>Asteraceae</taxon>
        <taxon>Asteroideae</taxon>
        <taxon>Anthemideae</taxon>
        <taxon>Anthemidinae</taxon>
        <taxon>Tanacetum</taxon>
    </lineage>
</organism>
<sequence>MIDAILFFYVEYHVLSKILAPPKLDRQAPPQVLLSEMASHTVTKSSLLWTIEEEIALYKACVSESEDSIEGNGKKSSGFWTEVTEHIHKKNGEQKRSYNSVNCKWKDRIRPKVAPMGRDWAKKKASSSVARSKTSIAGDPSLVDALLKRDLELEDQKRPEQGEFERLKIENEIKN</sequence>
<comment type="caution">
    <text evidence="2">The sequence shown here is derived from an EMBL/GenBank/DDBJ whole genome shotgun (WGS) entry which is preliminary data.</text>
</comment>
<dbReference type="InterPro" id="IPR001005">
    <property type="entry name" value="SANT/Myb"/>
</dbReference>
<evidence type="ECO:0000259" key="1">
    <source>
        <dbReference type="PROSITE" id="PS50090"/>
    </source>
</evidence>